<feature type="non-terminal residue" evidence="4">
    <location>
        <position position="65"/>
    </location>
</feature>
<keyword evidence="5" id="KW-1185">Reference proteome</keyword>
<dbReference type="STRING" id="118168.MC7420_2436"/>
<dbReference type="Pfam" id="PF00400">
    <property type="entry name" value="WD40"/>
    <property type="match status" value="1"/>
</dbReference>
<dbReference type="Gene3D" id="2.130.10.10">
    <property type="entry name" value="YVTN repeat-like/Quinoprotein amine dehydrogenase"/>
    <property type="match status" value="1"/>
</dbReference>
<evidence type="ECO:0000256" key="3">
    <source>
        <dbReference type="PROSITE-ProRule" id="PRU00221"/>
    </source>
</evidence>
<dbReference type="SMART" id="SM00320">
    <property type="entry name" value="WD40"/>
    <property type="match status" value="1"/>
</dbReference>
<proteinExistence type="predicted"/>
<dbReference type="SUPFAM" id="SSF50978">
    <property type="entry name" value="WD40 repeat-like"/>
    <property type="match status" value="1"/>
</dbReference>
<dbReference type="PANTHER" id="PTHR22847:SF637">
    <property type="entry name" value="WD REPEAT DOMAIN 5B"/>
    <property type="match status" value="1"/>
</dbReference>
<dbReference type="Proteomes" id="UP000003835">
    <property type="component" value="Unassembled WGS sequence"/>
</dbReference>
<accession>B4W2C9</accession>
<organism evidence="4 5">
    <name type="scientific">Coleofasciculus chthonoplastes PCC 7420</name>
    <dbReference type="NCBI Taxonomy" id="118168"/>
    <lineage>
        <taxon>Bacteria</taxon>
        <taxon>Bacillati</taxon>
        <taxon>Cyanobacteriota</taxon>
        <taxon>Cyanophyceae</taxon>
        <taxon>Coleofasciculales</taxon>
        <taxon>Coleofasciculaceae</taxon>
        <taxon>Coleofasciculus</taxon>
    </lineage>
</organism>
<keyword evidence="1 3" id="KW-0853">WD repeat</keyword>
<dbReference type="eggNOG" id="COG2319">
    <property type="taxonomic scope" value="Bacteria"/>
</dbReference>
<evidence type="ECO:0000313" key="4">
    <source>
        <dbReference type="EMBL" id="EDX71770.1"/>
    </source>
</evidence>
<dbReference type="HOGENOM" id="CLU_2854791_0_0_3"/>
<dbReference type="PROSITE" id="PS50082">
    <property type="entry name" value="WD_REPEATS_2"/>
    <property type="match status" value="1"/>
</dbReference>
<dbReference type="EMBL" id="DS989870">
    <property type="protein sequence ID" value="EDX71770.1"/>
    <property type="molecule type" value="Genomic_DNA"/>
</dbReference>
<evidence type="ECO:0000256" key="1">
    <source>
        <dbReference type="ARBA" id="ARBA00022574"/>
    </source>
</evidence>
<evidence type="ECO:0000256" key="2">
    <source>
        <dbReference type="ARBA" id="ARBA00022737"/>
    </source>
</evidence>
<dbReference type="AlphaFoldDB" id="B4W2C9"/>
<dbReference type="PROSITE" id="PS50294">
    <property type="entry name" value="WD_REPEATS_REGION"/>
    <property type="match status" value="1"/>
</dbReference>
<dbReference type="PANTHER" id="PTHR22847">
    <property type="entry name" value="WD40 REPEAT PROTEIN"/>
    <property type="match status" value="1"/>
</dbReference>
<keyword evidence="2" id="KW-0677">Repeat</keyword>
<gene>
    <name evidence="4" type="ORF">MC7420_2436</name>
</gene>
<name>B4W2C9_9CYAN</name>
<dbReference type="InterPro" id="IPR001680">
    <property type="entry name" value="WD40_rpt"/>
</dbReference>
<dbReference type="InterPro" id="IPR015943">
    <property type="entry name" value="WD40/YVTN_repeat-like_dom_sf"/>
</dbReference>
<dbReference type="InterPro" id="IPR036322">
    <property type="entry name" value="WD40_repeat_dom_sf"/>
</dbReference>
<reference evidence="4 5" key="1">
    <citation type="submission" date="2008-07" db="EMBL/GenBank/DDBJ databases">
        <authorList>
            <person name="Tandeau de Marsac N."/>
            <person name="Ferriera S."/>
            <person name="Johnson J."/>
            <person name="Kravitz S."/>
            <person name="Beeson K."/>
            <person name="Sutton G."/>
            <person name="Rogers Y.-H."/>
            <person name="Friedman R."/>
            <person name="Frazier M."/>
            <person name="Venter J.C."/>
        </authorList>
    </citation>
    <scope>NUCLEOTIDE SEQUENCE [LARGE SCALE GENOMIC DNA]</scope>
    <source>
        <strain evidence="4 5">PCC 7420</strain>
    </source>
</reference>
<feature type="repeat" description="WD" evidence="3">
    <location>
        <begin position="14"/>
        <end position="48"/>
    </location>
</feature>
<evidence type="ECO:0000313" key="5">
    <source>
        <dbReference type="Proteomes" id="UP000003835"/>
    </source>
</evidence>
<sequence>MGILAKNFAWFNGVKSIAFSPDGKWLACGNDDYTIKVWALETGQELYTLMGHSSSVNQLSLVEMG</sequence>
<protein>
    <submittedName>
        <fullName evidence="4">Uncharacterized protein</fullName>
    </submittedName>
</protein>